<evidence type="ECO:0000256" key="2">
    <source>
        <dbReference type="ARBA" id="ARBA00005236"/>
    </source>
</evidence>
<comment type="caution">
    <text evidence="9">The sequence shown here is derived from an EMBL/GenBank/DDBJ whole genome shotgun (WGS) entry which is preliminary data.</text>
</comment>
<feature type="transmembrane region" description="Helical" evidence="7">
    <location>
        <begin position="37"/>
        <end position="56"/>
    </location>
</feature>
<keyword evidence="10" id="KW-1185">Reference proteome</keyword>
<feature type="transmembrane region" description="Helical" evidence="7">
    <location>
        <begin position="379"/>
        <end position="399"/>
    </location>
</feature>
<dbReference type="Pfam" id="PF02687">
    <property type="entry name" value="FtsX"/>
    <property type="match status" value="2"/>
</dbReference>
<feature type="domain" description="ABC3 transporter permease C-terminal" evidence="8">
    <location>
        <begin position="287"/>
        <end position="407"/>
    </location>
</feature>
<feature type="transmembrane region" description="Helical" evidence="7">
    <location>
        <begin position="284"/>
        <end position="304"/>
    </location>
</feature>
<dbReference type="EMBL" id="APAT01000015">
    <property type="protein sequence ID" value="EMP55721.1"/>
    <property type="molecule type" value="Genomic_DNA"/>
</dbReference>
<dbReference type="PANTHER" id="PTHR30489">
    <property type="entry name" value="LIPOPROTEIN-RELEASING SYSTEM TRANSMEMBRANE PROTEIN LOLE"/>
    <property type="match status" value="1"/>
</dbReference>
<evidence type="ECO:0000256" key="5">
    <source>
        <dbReference type="ARBA" id="ARBA00022989"/>
    </source>
</evidence>
<dbReference type="Proteomes" id="UP000011960">
    <property type="component" value="Unassembled WGS sequence"/>
</dbReference>
<dbReference type="InterPro" id="IPR051447">
    <property type="entry name" value="Lipoprotein-release_system"/>
</dbReference>
<feature type="transmembrane region" description="Helical" evidence="7">
    <location>
        <begin position="770"/>
        <end position="792"/>
    </location>
</feature>
<evidence type="ECO:0000256" key="6">
    <source>
        <dbReference type="ARBA" id="ARBA00023136"/>
    </source>
</evidence>
<evidence type="ECO:0000256" key="1">
    <source>
        <dbReference type="ARBA" id="ARBA00004651"/>
    </source>
</evidence>
<proteinExistence type="inferred from homology"/>
<dbReference type="PATRIC" id="fig|1288826.3.peg.1488"/>
<sequence length="805" mass="89220">MISARIRGRWRGDVMIRSTASLNTKIRRELWQMRGQVLAIALVIAGGVGVCVMSLANYSSLMVTRADYYQQYRFADVFANLKRAPRSMVEKVAAIPGIERISARVEGAAKLEMPDFPEPVSARLVSLPPRGQPAVNQLYVRQGHLPRPGRSQEVAIIGSFANAHDLRPGDRFGAIIHGRRQVLTVTAVVESPEFIYTIPPGGMLPDYERYGVLWMSRESLEAAMDMKGAFNSLVLTVDRGASENSVIEAIDRLLDRYGVTGAFARSDQFSHRFLDDELSQLKTMATVFPAIFMTVAMFLLNVVINRLINTQRDIIAILKAFGYSNGQIGWHYSKLVLTIAVIGLFLGLLLGVWTGRAMGEMYMDYYRFPGLLFRMDPRWLLVLTAGTLGVAWLGGWQAIHKAASLPPAEAMRPEGPTRYRTGWVERILTPLRFSQPSRMIVRQLIRRPGRTVLSVMGVAMATGIVLVGNFQFDSVSLMVHQQFARVQQQDVTASFIEPRNASALYTLQQQPGVRYAEGRRVVSARLIHEHRQWRGSVTGMPEDARLQFVVDQKMRAVPLPTEGLLLTDFLARRLGVNVGDDVRVQFLEGKRKSMSMPVAGITSELVGVGAYARLDVLNRASGDGPVINQALLNLDPDARARVYRELREAPGVLGISIRQAMLDSFYDTLAKTFLTFTFFNSLLGGVIAFGVMYNTIRISLAEKGRELASLRVLGYTHNEVSHILLGEMAIIVAVGIPLGWLIGQGLARLIVGALETELYRVPLTITGQTLGVSATVVIVSALVSGLVAWWRLRNLDLIAVLKTRE</sequence>
<keyword evidence="4 7" id="KW-0812">Transmembrane</keyword>
<dbReference type="STRING" id="1288826.MSNKSG1_07618"/>
<keyword evidence="6 7" id="KW-0472">Membrane</keyword>
<dbReference type="AlphaFoldDB" id="M7CPY2"/>
<feature type="transmembrane region" description="Helical" evidence="7">
    <location>
        <begin position="728"/>
        <end position="750"/>
    </location>
</feature>
<comment type="subcellular location">
    <subcellularLocation>
        <location evidence="1">Cell membrane</location>
        <topology evidence="1">Multi-pass membrane protein</topology>
    </subcellularLocation>
</comment>
<evidence type="ECO:0000256" key="7">
    <source>
        <dbReference type="SAM" id="Phobius"/>
    </source>
</evidence>
<dbReference type="eggNOG" id="COG0577">
    <property type="taxonomic scope" value="Bacteria"/>
</dbReference>
<evidence type="ECO:0000256" key="3">
    <source>
        <dbReference type="ARBA" id="ARBA00022475"/>
    </source>
</evidence>
<evidence type="ECO:0000256" key="4">
    <source>
        <dbReference type="ARBA" id="ARBA00022692"/>
    </source>
</evidence>
<feature type="domain" description="ABC3 transporter permease C-terminal" evidence="8">
    <location>
        <begin position="681"/>
        <end position="796"/>
    </location>
</feature>
<gene>
    <name evidence="9" type="ORF">MSNKSG1_07618</name>
</gene>
<feature type="transmembrane region" description="Helical" evidence="7">
    <location>
        <begin position="673"/>
        <end position="696"/>
    </location>
</feature>
<dbReference type="GO" id="GO:0044874">
    <property type="term" value="P:lipoprotein localization to outer membrane"/>
    <property type="evidence" value="ECO:0007669"/>
    <property type="project" value="TreeGrafter"/>
</dbReference>
<evidence type="ECO:0000313" key="10">
    <source>
        <dbReference type="Proteomes" id="UP000011960"/>
    </source>
</evidence>
<dbReference type="GO" id="GO:0098797">
    <property type="term" value="C:plasma membrane protein complex"/>
    <property type="evidence" value="ECO:0007669"/>
    <property type="project" value="TreeGrafter"/>
</dbReference>
<comment type="similarity">
    <text evidence="2">Belongs to the ABC-4 integral membrane protein family. LolC/E subfamily.</text>
</comment>
<keyword evidence="5 7" id="KW-1133">Transmembrane helix</keyword>
<evidence type="ECO:0000259" key="8">
    <source>
        <dbReference type="Pfam" id="PF02687"/>
    </source>
</evidence>
<reference evidence="9 10" key="1">
    <citation type="journal article" date="2013" name="Genome Announc.">
        <title>Genome Sequence of Hydrothermal Arsenic-Respiring Bacterium Marinobacter santoriniensis NKSG1T.</title>
        <authorList>
            <person name="Handley K.M."/>
            <person name="Upton M."/>
            <person name="Beatson S.A."/>
            <person name="Hery M."/>
            <person name="Lloyd J.R."/>
        </authorList>
    </citation>
    <scope>NUCLEOTIDE SEQUENCE [LARGE SCALE GENOMIC DNA]</scope>
    <source>
        <strain evidence="9 10">NKSG1</strain>
    </source>
</reference>
<name>M7CPY2_9GAMM</name>
<evidence type="ECO:0000313" key="9">
    <source>
        <dbReference type="EMBL" id="EMP55721.1"/>
    </source>
</evidence>
<feature type="transmembrane region" description="Helical" evidence="7">
    <location>
        <begin position="335"/>
        <end position="359"/>
    </location>
</feature>
<organism evidence="9 10">
    <name type="scientific">Marinobacter santoriniensis NKSG1</name>
    <dbReference type="NCBI Taxonomy" id="1288826"/>
    <lineage>
        <taxon>Bacteria</taxon>
        <taxon>Pseudomonadati</taxon>
        <taxon>Pseudomonadota</taxon>
        <taxon>Gammaproteobacteria</taxon>
        <taxon>Pseudomonadales</taxon>
        <taxon>Marinobacteraceae</taxon>
        <taxon>Marinobacter</taxon>
    </lineage>
</organism>
<dbReference type="RefSeq" id="WP_008938667.1">
    <property type="nucleotide sequence ID" value="NZ_APAT01000015.1"/>
</dbReference>
<dbReference type="PANTHER" id="PTHR30489:SF0">
    <property type="entry name" value="LIPOPROTEIN-RELEASING SYSTEM TRANSMEMBRANE PROTEIN LOLE"/>
    <property type="match status" value="1"/>
</dbReference>
<feature type="transmembrane region" description="Helical" evidence="7">
    <location>
        <begin position="452"/>
        <end position="472"/>
    </location>
</feature>
<accession>M7CPY2</accession>
<keyword evidence="3" id="KW-1003">Cell membrane</keyword>
<dbReference type="InterPro" id="IPR003838">
    <property type="entry name" value="ABC3_permease_C"/>
</dbReference>
<protein>
    <submittedName>
        <fullName evidence="9">ABC transporter permease</fullName>
    </submittedName>
</protein>